<evidence type="ECO:0000313" key="2">
    <source>
        <dbReference type="Proteomes" id="UP000186922"/>
    </source>
</evidence>
<reference evidence="1 2" key="1">
    <citation type="journal article" date="2016" name="Nat. Commun.">
        <title>Extremotolerant tardigrade genome and improved radiotolerance of human cultured cells by tardigrade-unique protein.</title>
        <authorList>
            <person name="Hashimoto T."/>
            <person name="Horikawa D.D."/>
            <person name="Saito Y."/>
            <person name="Kuwahara H."/>
            <person name="Kozuka-Hata H."/>
            <person name="Shin-I T."/>
            <person name="Minakuchi Y."/>
            <person name="Ohishi K."/>
            <person name="Motoyama A."/>
            <person name="Aizu T."/>
            <person name="Enomoto A."/>
            <person name="Kondo K."/>
            <person name="Tanaka S."/>
            <person name="Hara Y."/>
            <person name="Koshikawa S."/>
            <person name="Sagara H."/>
            <person name="Miura T."/>
            <person name="Yokobori S."/>
            <person name="Miyagawa K."/>
            <person name="Suzuki Y."/>
            <person name="Kubo T."/>
            <person name="Oyama M."/>
            <person name="Kohara Y."/>
            <person name="Fujiyama A."/>
            <person name="Arakawa K."/>
            <person name="Katayama T."/>
            <person name="Toyoda A."/>
            <person name="Kunieda T."/>
        </authorList>
    </citation>
    <scope>NUCLEOTIDE SEQUENCE [LARGE SCALE GENOMIC DNA]</scope>
    <source>
        <strain evidence="1 2">YOKOZUNA-1</strain>
    </source>
</reference>
<keyword evidence="2" id="KW-1185">Reference proteome</keyword>
<dbReference type="EMBL" id="BDGG01000020">
    <property type="protein sequence ID" value="GAV09055.1"/>
    <property type="molecule type" value="Genomic_DNA"/>
</dbReference>
<protein>
    <submittedName>
        <fullName evidence="1">Uncharacterized protein</fullName>
    </submittedName>
</protein>
<organism evidence="1 2">
    <name type="scientific">Ramazzottius varieornatus</name>
    <name type="common">Water bear</name>
    <name type="synonym">Tardigrade</name>
    <dbReference type="NCBI Taxonomy" id="947166"/>
    <lineage>
        <taxon>Eukaryota</taxon>
        <taxon>Metazoa</taxon>
        <taxon>Ecdysozoa</taxon>
        <taxon>Tardigrada</taxon>
        <taxon>Eutardigrada</taxon>
        <taxon>Parachela</taxon>
        <taxon>Hypsibioidea</taxon>
        <taxon>Ramazzottiidae</taxon>
        <taxon>Ramazzottius</taxon>
    </lineage>
</organism>
<dbReference type="AlphaFoldDB" id="A0A1D1W6K5"/>
<comment type="caution">
    <text evidence="1">The sequence shown here is derived from an EMBL/GenBank/DDBJ whole genome shotgun (WGS) entry which is preliminary data.</text>
</comment>
<proteinExistence type="predicted"/>
<accession>A0A1D1W6K5</accession>
<sequence length="151" mass="17068">MSRCLQSLPARYRCEGSRDCAEDIDQRGCSSTSSETAAKTGDFGGIRRLPTDFHFLRAEAKNGSLLARMSIHILPENKGVLDSSVPIYFFKQLRTTSLQKVLMVRELPNQLAISFYATTVQYFRTGAMKHGFFMAHESSSWKFFARKSLVL</sequence>
<name>A0A1D1W6K5_RAMVA</name>
<gene>
    <name evidence="1" type="primary">RvY_18655-1</name>
    <name evidence="1" type="synonym">RvY_18655.1</name>
    <name evidence="1" type="ORF">RvY_18655</name>
</gene>
<dbReference type="Proteomes" id="UP000186922">
    <property type="component" value="Unassembled WGS sequence"/>
</dbReference>
<evidence type="ECO:0000313" key="1">
    <source>
        <dbReference type="EMBL" id="GAV09055.1"/>
    </source>
</evidence>